<sequence>MELRHLKYFVMVAQELNFSQAALKLYTAQPSLSQQIKDLEEFIGVQLFIRSKRKVELTDEGIVFLEHAKNILESADKAVAMTRQVKKAKDQKITIGFVPVAEMKIFPFIIPKLTEMFPDLKIELLSLNDTQIVSDLHNGRIDIAISRADINNHEISSQLIFEEPLIFLMNNQHPFANQNKISVKSLEEIDFIIPAEEVSSVLHHKILKFAEDKKINLKIIQRASNILFNINSINITQSCTILPSYIADIAYENIIVKKLDTDLPTINLYMSKRSTNASQSVQAFINLINDFFHLKFE</sequence>
<keyword evidence="3" id="KW-0238">DNA-binding</keyword>
<dbReference type="GO" id="GO:0003700">
    <property type="term" value="F:DNA-binding transcription factor activity"/>
    <property type="evidence" value="ECO:0007669"/>
    <property type="project" value="InterPro"/>
</dbReference>
<dbReference type="InterPro" id="IPR036388">
    <property type="entry name" value="WH-like_DNA-bd_sf"/>
</dbReference>
<dbReference type="InterPro" id="IPR036390">
    <property type="entry name" value="WH_DNA-bd_sf"/>
</dbReference>
<evidence type="ECO:0000256" key="4">
    <source>
        <dbReference type="ARBA" id="ARBA00023163"/>
    </source>
</evidence>
<name>A0A1T1GU83_9GAMM</name>
<dbReference type="AlphaFoldDB" id="A0A1T1GU83"/>
<feature type="domain" description="HTH lysR-type" evidence="5">
    <location>
        <begin position="1"/>
        <end position="58"/>
    </location>
</feature>
<dbReference type="PANTHER" id="PTHR30346">
    <property type="entry name" value="TRANSCRIPTIONAL DUAL REGULATOR HCAR-RELATED"/>
    <property type="match status" value="1"/>
</dbReference>
<dbReference type="Pfam" id="PF03466">
    <property type="entry name" value="LysR_substrate"/>
    <property type="match status" value="1"/>
</dbReference>
<dbReference type="EMBL" id="MVKX01000007">
    <property type="protein sequence ID" value="OOV81179.1"/>
    <property type="molecule type" value="Genomic_DNA"/>
</dbReference>
<dbReference type="PRINTS" id="PR00039">
    <property type="entry name" value="HTHLYSR"/>
</dbReference>
<dbReference type="SUPFAM" id="SSF53850">
    <property type="entry name" value="Periplasmic binding protein-like II"/>
    <property type="match status" value="1"/>
</dbReference>
<comment type="caution">
    <text evidence="6">The sequence shown here is derived from an EMBL/GenBank/DDBJ whole genome shotgun (WGS) entry which is preliminary data.</text>
</comment>
<dbReference type="PROSITE" id="PS50931">
    <property type="entry name" value="HTH_LYSR"/>
    <property type="match status" value="1"/>
</dbReference>
<evidence type="ECO:0000259" key="5">
    <source>
        <dbReference type="PROSITE" id="PS50931"/>
    </source>
</evidence>
<gene>
    <name evidence="6" type="ORF">B1202_11500</name>
</gene>
<dbReference type="Proteomes" id="UP000191160">
    <property type="component" value="Unassembled WGS sequence"/>
</dbReference>
<dbReference type="FunFam" id="1.10.10.10:FF:000001">
    <property type="entry name" value="LysR family transcriptional regulator"/>
    <property type="match status" value="1"/>
</dbReference>
<organism evidence="6 7">
    <name type="scientific">Acinetobacter amyesii</name>
    <dbReference type="NCBI Taxonomy" id="2942470"/>
    <lineage>
        <taxon>Bacteria</taxon>
        <taxon>Pseudomonadati</taxon>
        <taxon>Pseudomonadota</taxon>
        <taxon>Gammaproteobacteria</taxon>
        <taxon>Moraxellales</taxon>
        <taxon>Moraxellaceae</taxon>
        <taxon>Acinetobacter</taxon>
    </lineage>
</organism>
<keyword evidence="4" id="KW-0804">Transcription</keyword>
<dbReference type="Gene3D" id="3.40.190.10">
    <property type="entry name" value="Periplasmic binding protein-like II"/>
    <property type="match status" value="2"/>
</dbReference>
<dbReference type="RefSeq" id="WP_078190740.1">
    <property type="nucleotide sequence ID" value="NZ_JAMCOZ010000009.1"/>
</dbReference>
<evidence type="ECO:0000256" key="3">
    <source>
        <dbReference type="ARBA" id="ARBA00023125"/>
    </source>
</evidence>
<accession>A0A1T1GU83</accession>
<dbReference type="InterPro" id="IPR000847">
    <property type="entry name" value="LysR_HTH_N"/>
</dbReference>
<proteinExistence type="inferred from homology"/>
<dbReference type="GO" id="GO:0003677">
    <property type="term" value="F:DNA binding"/>
    <property type="evidence" value="ECO:0007669"/>
    <property type="project" value="UniProtKB-KW"/>
</dbReference>
<dbReference type="GO" id="GO:0032993">
    <property type="term" value="C:protein-DNA complex"/>
    <property type="evidence" value="ECO:0007669"/>
    <property type="project" value="TreeGrafter"/>
</dbReference>
<dbReference type="SUPFAM" id="SSF46785">
    <property type="entry name" value="Winged helix' DNA-binding domain"/>
    <property type="match status" value="1"/>
</dbReference>
<evidence type="ECO:0000313" key="6">
    <source>
        <dbReference type="EMBL" id="OOV81179.1"/>
    </source>
</evidence>
<dbReference type="NCBIfam" id="NF007385">
    <property type="entry name" value="PRK09906.1"/>
    <property type="match status" value="1"/>
</dbReference>
<comment type="similarity">
    <text evidence="1">Belongs to the LysR transcriptional regulatory family.</text>
</comment>
<dbReference type="PANTHER" id="PTHR30346:SF0">
    <property type="entry name" value="HCA OPERON TRANSCRIPTIONAL ACTIVATOR HCAR"/>
    <property type="match status" value="1"/>
</dbReference>
<keyword evidence="2" id="KW-0805">Transcription regulation</keyword>
<evidence type="ECO:0000256" key="2">
    <source>
        <dbReference type="ARBA" id="ARBA00023015"/>
    </source>
</evidence>
<dbReference type="Gene3D" id="1.10.10.10">
    <property type="entry name" value="Winged helix-like DNA-binding domain superfamily/Winged helix DNA-binding domain"/>
    <property type="match status" value="1"/>
</dbReference>
<evidence type="ECO:0000256" key="1">
    <source>
        <dbReference type="ARBA" id="ARBA00009437"/>
    </source>
</evidence>
<dbReference type="InterPro" id="IPR005119">
    <property type="entry name" value="LysR_subst-bd"/>
</dbReference>
<keyword evidence="7" id="KW-1185">Reference proteome</keyword>
<evidence type="ECO:0000313" key="7">
    <source>
        <dbReference type="Proteomes" id="UP000191160"/>
    </source>
</evidence>
<protein>
    <submittedName>
        <fullName evidence="6">RpiR family transcriptional regulator</fullName>
    </submittedName>
</protein>
<dbReference type="Pfam" id="PF00126">
    <property type="entry name" value="HTH_1"/>
    <property type="match status" value="1"/>
</dbReference>
<reference evidence="6 7" key="1">
    <citation type="submission" date="2017-02" db="EMBL/GenBank/DDBJ databases">
        <title>Acinetobacter sp. ANC 4945, whole genome shotgun sequencing project.</title>
        <authorList>
            <person name="Radolfova-Krizova L."/>
            <person name="Al Atrouni A."/>
            <person name="Nemec A."/>
        </authorList>
    </citation>
    <scope>NUCLEOTIDE SEQUENCE [LARGE SCALE GENOMIC DNA]</scope>
    <source>
        <strain evidence="6 7">ANC 4945</strain>
    </source>
</reference>